<dbReference type="InterPro" id="IPR032710">
    <property type="entry name" value="NTF2-like_dom_sf"/>
</dbReference>
<evidence type="ECO:0000313" key="3">
    <source>
        <dbReference type="Proteomes" id="UP000002534"/>
    </source>
</evidence>
<dbReference type="Gene3D" id="3.10.450.50">
    <property type="match status" value="1"/>
</dbReference>
<dbReference type="SUPFAM" id="SSF54427">
    <property type="entry name" value="NTF2-like"/>
    <property type="match status" value="1"/>
</dbReference>
<accession>Q3A3F0</accession>
<proteinExistence type="predicted"/>
<keyword evidence="3" id="KW-1185">Reference proteome</keyword>
<dbReference type="RefSeq" id="WP_011341610.1">
    <property type="nucleotide sequence ID" value="NC_007498.2"/>
</dbReference>
<dbReference type="InterPro" id="IPR048469">
    <property type="entry name" value="YchJ-like_M"/>
</dbReference>
<protein>
    <recommendedName>
        <fullName evidence="1">YchJ-like middle NTF2-like domain-containing protein</fullName>
    </recommendedName>
</protein>
<dbReference type="Proteomes" id="UP000002534">
    <property type="component" value="Chromosome"/>
</dbReference>
<evidence type="ECO:0000259" key="1">
    <source>
        <dbReference type="Pfam" id="PF17775"/>
    </source>
</evidence>
<dbReference type="HOGENOM" id="CLU_1747898_0_0_7"/>
<feature type="domain" description="YchJ-like middle NTF2-like" evidence="1">
    <location>
        <begin position="16"/>
        <end position="120"/>
    </location>
</feature>
<gene>
    <name evidence="2" type="ordered locus">Pcar_1866</name>
</gene>
<dbReference type="Pfam" id="PF17775">
    <property type="entry name" value="YchJ_M-like"/>
    <property type="match status" value="1"/>
</dbReference>
<dbReference type="KEGG" id="pca:Pcar_1866"/>
<name>Q3A3F0_SYNC1</name>
<organism evidence="2 3">
    <name type="scientific">Syntrophotalea carbinolica (strain DSM 2380 / NBRC 103641 / GraBd1)</name>
    <name type="common">Pelobacter carbinolicus</name>
    <dbReference type="NCBI Taxonomy" id="338963"/>
    <lineage>
        <taxon>Bacteria</taxon>
        <taxon>Pseudomonadati</taxon>
        <taxon>Thermodesulfobacteriota</taxon>
        <taxon>Desulfuromonadia</taxon>
        <taxon>Desulfuromonadales</taxon>
        <taxon>Syntrophotaleaceae</taxon>
        <taxon>Syntrophotalea</taxon>
    </lineage>
</organism>
<sequence>MMAQHNQSQTLDTLEPSELVLARVKAFQRNDFSFVFHSYHADAPFLQAFPHCSDYLDYAAQALRGAFVIRECRIVRVRAVESGEVQVLFTMEVDYAGQVQRTLELACVKRTEQGWRYHSGAKRPVEDFSCAPEAVDFDEFFDSPSLVFF</sequence>
<dbReference type="AlphaFoldDB" id="Q3A3F0"/>
<reference evidence="3" key="1">
    <citation type="submission" date="2005-10" db="EMBL/GenBank/DDBJ databases">
        <title>Complete sequence of Pelobacter carbinolicus DSM 2380.</title>
        <authorList>
            <person name="Copeland A."/>
            <person name="Lucas S."/>
            <person name="Lapidus A."/>
            <person name="Barry K."/>
            <person name="Detter J.C."/>
            <person name="Glavina T."/>
            <person name="Hammon N."/>
            <person name="Israni S."/>
            <person name="Pitluck S."/>
            <person name="Chertkov O."/>
            <person name="Schmutz J."/>
            <person name="Larimer F."/>
            <person name="Land M."/>
            <person name="Kyrpides N."/>
            <person name="Ivanova N."/>
            <person name="Richardson P."/>
        </authorList>
    </citation>
    <scope>NUCLEOTIDE SEQUENCE [LARGE SCALE GENOMIC DNA]</scope>
    <source>
        <strain evidence="3">DSM 2380 / NBRC 103641 / GraBd1</strain>
    </source>
</reference>
<dbReference type="STRING" id="338963.Pcar_1866"/>
<reference evidence="2 3" key="2">
    <citation type="journal article" date="2012" name="BMC Genomics">
        <title>The genome of Pelobacter carbinolicus reveals surprising metabolic capabilities and physiological features.</title>
        <authorList>
            <person name="Aklujkar M."/>
            <person name="Haveman S.A."/>
            <person name="Didonato R.Jr."/>
            <person name="Chertkov O."/>
            <person name="Han C.S."/>
            <person name="Land M.L."/>
            <person name="Brown P."/>
            <person name="Lovley D.R."/>
        </authorList>
    </citation>
    <scope>NUCLEOTIDE SEQUENCE [LARGE SCALE GENOMIC DNA]</scope>
    <source>
        <strain evidence="3">DSM 2380 / NBRC 103641 / GraBd1</strain>
    </source>
</reference>
<dbReference type="OrthoDB" id="5401996at2"/>
<dbReference type="eggNOG" id="ENOG5033F9S">
    <property type="taxonomic scope" value="Bacteria"/>
</dbReference>
<evidence type="ECO:0000313" key="2">
    <source>
        <dbReference type="EMBL" id="ABA89107.1"/>
    </source>
</evidence>
<dbReference type="EMBL" id="CP000142">
    <property type="protein sequence ID" value="ABA89107.1"/>
    <property type="molecule type" value="Genomic_DNA"/>
</dbReference>